<gene>
    <name evidence="2" type="ORF">GHT06_018348</name>
</gene>
<organism evidence="2 3">
    <name type="scientific">Daphnia sinensis</name>
    <dbReference type="NCBI Taxonomy" id="1820382"/>
    <lineage>
        <taxon>Eukaryota</taxon>
        <taxon>Metazoa</taxon>
        <taxon>Ecdysozoa</taxon>
        <taxon>Arthropoda</taxon>
        <taxon>Crustacea</taxon>
        <taxon>Branchiopoda</taxon>
        <taxon>Diplostraca</taxon>
        <taxon>Cladocera</taxon>
        <taxon>Anomopoda</taxon>
        <taxon>Daphniidae</taxon>
        <taxon>Daphnia</taxon>
        <taxon>Daphnia similis group</taxon>
    </lineage>
</organism>
<protein>
    <submittedName>
        <fullName evidence="2">Uncharacterized protein</fullName>
    </submittedName>
</protein>
<reference evidence="2 3" key="1">
    <citation type="submission" date="2022-05" db="EMBL/GenBank/DDBJ databases">
        <title>A multi-omics perspective on studying reproductive biology in Daphnia sinensis.</title>
        <authorList>
            <person name="Jia J."/>
        </authorList>
    </citation>
    <scope>NUCLEOTIDE SEQUENCE [LARGE SCALE GENOMIC DNA]</scope>
    <source>
        <strain evidence="2 3">WSL</strain>
    </source>
</reference>
<name>A0AAD5KME2_9CRUS</name>
<sequence>MQRIAQMAPSMCGETQNKKEVLPVAEPGKKTTPFHQTTPCGNKNPDAVADITLKVPPGTEKRKWWEIFSSKPKKTKAVSGDTKKQRDGHKKKNWWKPFKFIKNQITSRNDENVEENNDLDQREPEVITDPVTASPKIVEPIKLSLKPTEIANNDTSLKLENIDGNQCDRKDILIQNEFQQWFKYSRKLAIRFVSFLI</sequence>
<evidence type="ECO:0000256" key="1">
    <source>
        <dbReference type="SAM" id="MobiDB-lite"/>
    </source>
</evidence>
<feature type="region of interest" description="Disordered" evidence="1">
    <location>
        <begin position="26"/>
        <end position="48"/>
    </location>
</feature>
<comment type="caution">
    <text evidence="2">The sequence shown here is derived from an EMBL/GenBank/DDBJ whole genome shotgun (WGS) entry which is preliminary data.</text>
</comment>
<evidence type="ECO:0000313" key="3">
    <source>
        <dbReference type="Proteomes" id="UP000820818"/>
    </source>
</evidence>
<keyword evidence="3" id="KW-1185">Reference proteome</keyword>
<dbReference type="Proteomes" id="UP000820818">
    <property type="component" value="Linkage Group LG7"/>
</dbReference>
<dbReference type="EMBL" id="WJBH02000007">
    <property type="protein sequence ID" value="KAI9555831.1"/>
    <property type="molecule type" value="Genomic_DNA"/>
</dbReference>
<proteinExistence type="predicted"/>
<dbReference type="AlphaFoldDB" id="A0AAD5KME2"/>
<evidence type="ECO:0000313" key="2">
    <source>
        <dbReference type="EMBL" id="KAI9555831.1"/>
    </source>
</evidence>
<accession>A0AAD5KME2</accession>